<gene>
    <name evidence="2" type="ORF">BSZ37_19310</name>
</gene>
<dbReference type="EMBL" id="MQWD01000001">
    <property type="protein sequence ID" value="PAP78418.1"/>
    <property type="molecule type" value="Genomic_DNA"/>
</dbReference>
<evidence type="ECO:0008006" key="4">
    <source>
        <dbReference type="Google" id="ProtNLM"/>
    </source>
</evidence>
<reference evidence="2 3" key="1">
    <citation type="submission" date="2016-11" db="EMBL/GenBank/DDBJ databases">
        <title>Study of marine rhodopsin-containing bacteria.</title>
        <authorList>
            <person name="Yoshizawa S."/>
            <person name="Kumagai Y."/>
            <person name="Kogure K."/>
        </authorList>
    </citation>
    <scope>NUCLEOTIDE SEQUENCE [LARGE SCALE GENOMIC DNA]</scope>
    <source>
        <strain evidence="2 3">SAORIC-28</strain>
    </source>
</reference>
<protein>
    <recommendedName>
        <fullName evidence="4">Secretion system C-terminal sorting domain-containing protein</fullName>
    </recommendedName>
</protein>
<dbReference type="OrthoDB" id="881643at2"/>
<feature type="region of interest" description="Disordered" evidence="1">
    <location>
        <begin position="215"/>
        <end position="238"/>
    </location>
</feature>
<organism evidence="2 3">
    <name type="scientific">Rubrivirga marina</name>
    <dbReference type="NCBI Taxonomy" id="1196024"/>
    <lineage>
        <taxon>Bacteria</taxon>
        <taxon>Pseudomonadati</taxon>
        <taxon>Rhodothermota</taxon>
        <taxon>Rhodothermia</taxon>
        <taxon>Rhodothermales</taxon>
        <taxon>Rubricoccaceae</taxon>
        <taxon>Rubrivirga</taxon>
    </lineage>
</organism>
<accession>A0A271J541</accession>
<sequence length="311" mass="33073">MGRSATPDSDPRDGAWRDLFWYTTAAATAAGLAPAAQAQIVTVDLDREFVQDRGFFVDLDGDGDSEFEFNEDDVDNDGNPRDYIRLYQAPEDPDLGEGPDTVTGIIGELVPFGGDNYDYPLPLDVGVTVGPSSEFQDYYLNTFTFQGDDPLGWVGAGEQYVGLRISLSDEGGNTTTHYGWALVEVPAQGGAIIAVSAAYNATPDAAITTGDMGTAGEGGPETVSTHRLSPPYPNPSATGTRFELTVTRTQATTAELYNALGQPVAVLFEGTLAAESARTIDIDGARLPAGLYMVRVSGETFTDTFPVTIVR</sequence>
<keyword evidence="3" id="KW-1185">Reference proteome</keyword>
<proteinExistence type="predicted"/>
<dbReference type="AlphaFoldDB" id="A0A271J541"/>
<evidence type="ECO:0000256" key="1">
    <source>
        <dbReference type="SAM" id="MobiDB-lite"/>
    </source>
</evidence>
<evidence type="ECO:0000313" key="3">
    <source>
        <dbReference type="Proteomes" id="UP000216339"/>
    </source>
</evidence>
<dbReference type="InterPro" id="IPR026444">
    <property type="entry name" value="Secre_tail"/>
</dbReference>
<dbReference type="NCBIfam" id="TIGR04183">
    <property type="entry name" value="Por_Secre_tail"/>
    <property type="match status" value="1"/>
</dbReference>
<comment type="caution">
    <text evidence="2">The sequence shown here is derived from an EMBL/GenBank/DDBJ whole genome shotgun (WGS) entry which is preliminary data.</text>
</comment>
<evidence type="ECO:0000313" key="2">
    <source>
        <dbReference type="EMBL" id="PAP78418.1"/>
    </source>
</evidence>
<name>A0A271J541_9BACT</name>
<dbReference type="RefSeq" id="WP_095512099.1">
    <property type="nucleotide sequence ID" value="NZ_MQWD01000001.1"/>
</dbReference>
<dbReference type="Proteomes" id="UP000216339">
    <property type="component" value="Unassembled WGS sequence"/>
</dbReference>